<proteinExistence type="predicted"/>
<name>A0A4S5ERN2_9ACTN</name>
<protein>
    <submittedName>
        <fullName evidence="1">Uncharacterized protein</fullName>
    </submittedName>
</protein>
<comment type="caution">
    <text evidence="1">The sequence shown here is derived from an EMBL/GenBank/DDBJ whole genome shotgun (WGS) entry which is preliminary data.</text>
</comment>
<evidence type="ECO:0000313" key="1">
    <source>
        <dbReference type="EMBL" id="THJ75081.1"/>
    </source>
</evidence>
<accession>A0A4S5ERN2</accession>
<gene>
    <name evidence="1" type="ORF">E7Y31_07655</name>
</gene>
<keyword evidence="2" id="KW-1185">Reference proteome</keyword>
<evidence type="ECO:0000313" key="2">
    <source>
        <dbReference type="Proteomes" id="UP000305282"/>
    </source>
</evidence>
<organism evidence="1 2">
    <name type="scientific">Candidatus Frankia alpina</name>
    <dbReference type="NCBI Taxonomy" id="2699483"/>
    <lineage>
        <taxon>Bacteria</taxon>
        <taxon>Bacillati</taxon>
        <taxon>Actinomycetota</taxon>
        <taxon>Actinomycetes</taxon>
        <taxon>Frankiales</taxon>
        <taxon>Frankiaceae</taxon>
        <taxon>Frankia</taxon>
    </lineage>
</organism>
<dbReference type="Proteomes" id="UP000305282">
    <property type="component" value="Unassembled WGS sequence"/>
</dbReference>
<reference evidence="1 2" key="1">
    <citation type="submission" date="2019-04" db="EMBL/GenBank/DDBJ databases">
        <title>Draft genome sequences for three unisolated Alnus-infective Frankia Sp+ strains, AgTrS, AiOr and AvVan, the first sequenced Frankia strains able to sporulate in-planta.</title>
        <authorList>
            <person name="Bethencourt L."/>
            <person name="Vautrin F."/>
            <person name="Taib N."/>
            <person name="Dubost A."/>
            <person name="Castro-Garcia L."/>
            <person name="Imbaud O."/>
            <person name="Abrouk D."/>
            <person name="Fournier P."/>
            <person name="Briolay J."/>
            <person name="Nguyen A."/>
            <person name="Normand P."/>
            <person name="Fernandez M.P."/>
            <person name="Brochier-Armanet C."/>
            <person name="Herrera-Belaroussi A."/>
        </authorList>
    </citation>
    <scope>NUCLEOTIDE SEQUENCE [LARGE SCALE GENOMIC DNA]</scope>
    <source>
        <strain evidence="1 2">AvVan</strain>
    </source>
</reference>
<feature type="non-terminal residue" evidence="1">
    <location>
        <position position="101"/>
    </location>
</feature>
<sequence length="101" mass="11173">MARGKDKAAEFVDSLSWQDGLRTLIDEWLTNREIAEHLNLNRNGEIKMSSAIAQARRWRNAITGSPRQRRGGKMGPKDAAAVEALRRRAAAAYGGRRGLVG</sequence>
<dbReference type="AlphaFoldDB" id="A0A4S5ERN2"/>
<dbReference type="EMBL" id="SSXH01000128">
    <property type="protein sequence ID" value="THJ75081.1"/>
    <property type="molecule type" value="Genomic_DNA"/>
</dbReference>